<dbReference type="AlphaFoldDB" id="A0A8K0CI10"/>
<protein>
    <submittedName>
        <fullName evidence="2">Uncharacterized protein</fullName>
    </submittedName>
</protein>
<dbReference type="OrthoDB" id="10346685at2759"/>
<evidence type="ECO:0000256" key="1">
    <source>
        <dbReference type="ARBA" id="ARBA00022729"/>
    </source>
</evidence>
<organism evidence="2 3">
    <name type="scientific">Ignelater luminosus</name>
    <name type="common">Cucubano</name>
    <name type="synonym">Pyrophorus luminosus</name>
    <dbReference type="NCBI Taxonomy" id="2038154"/>
    <lineage>
        <taxon>Eukaryota</taxon>
        <taxon>Metazoa</taxon>
        <taxon>Ecdysozoa</taxon>
        <taxon>Arthropoda</taxon>
        <taxon>Hexapoda</taxon>
        <taxon>Insecta</taxon>
        <taxon>Pterygota</taxon>
        <taxon>Neoptera</taxon>
        <taxon>Endopterygota</taxon>
        <taxon>Coleoptera</taxon>
        <taxon>Polyphaga</taxon>
        <taxon>Elateriformia</taxon>
        <taxon>Elateroidea</taxon>
        <taxon>Elateridae</taxon>
        <taxon>Agrypninae</taxon>
        <taxon>Pyrophorini</taxon>
        <taxon>Ignelater</taxon>
    </lineage>
</organism>
<keyword evidence="3" id="KW-1185">Reference proteome</keyword>
<reference evidence="2" key="1">
    <citation type="submission" date="2019-08" db="EMBL/GenBank/DDBJ databases">
        <title>The genome of the North American firefly Photinus pyralis.</title>
        <authorList>
            <consortium name="Photinus pyralis genome working group"/>
            <person name="Fallon T.R."/>
            <person name="Sander Lower S.E."/>
            <person name="Weng J.-K."/>
        </authorList>
    </citation>
    <scope>NUCLEOTIDE SEQUENCE</scope>
    <source>
        <strain evidence="2">TRF0915ILg1</strain>
        <tissue evidence="2">Whole body</tissue>
    </source>
</reference>
<dbReference type="InterPro" id="IPR036846">
    <property type="entry name" value="GM2-AP_sf"/>
</dbReference>
<dbReference type="Proteomes" id="UP000801492">
    <property type="component" value="Unassembled WGS sequence"/>
</dbReference>
<evidence type="ECO:0000313" key="2">
    <source>
        <dbReference type="EMBL" id="KAF2886639.1"/>
    </source>
</evidence>
<evidence type="ECO:0000313" key="3">
    <source>
        <dbReference type="Proteomes" id="UP000801492"/>
    </source>
</evidence>
<proteinExistence type="predicted"/>
<keyword evidence="1" id="KW-0732">Signal</keyword>
<gene>
    <name evidence="2" type="ORF">ILUMI_19534</name>
</gene>
<dbReference type="EMBL" id="VTPC01087049">
    <property type="protein sequence ID" value="KAF2886639.1"/>
    <property type="molecule type" value="Genomic_DNA"/>
</dbReference>
<sequence>MQFFITPVNFNPGLQLVNLNYSSPIPIGSNVLVKLNIDADTQLLTRKETWMPLYVLDEDLCKLFDLFLGQLIYDMQRALGILPKSCPLPRGTFHAVNHTIDSKTLKLQTFPYGNIRFRVSGIEKQSKESLFKLGIIIKNNKP</sequence>
<dbReference type="Gene3D" id="2.70.220.10">
    <property type="entry name" value="Ganglioside GM2 activator"/>
    <property type="match status" value="1"/>
</dbReference>
<name>A0A8K0CI10_IGNLU</name>
<comment type="caution">
    <text evidence="2">The sequence shown here is derived from an EMBL/GenBank/DDBJ whole genome shotgun (WGS) entry which is preliminary data.</text>
</comment>
<accession>A0A8K0CI10</accession>